<keyword evidence="7" id="KW-0472">Membrane</keyword>
<dbReference type="PANTHER" id="PTHR30582:SF33">
    <property type="entry name" value="EXPORTED PROTEIN"/>
    <property type="match status" value="1"/>
</dbReference>
<keyword evidence="2" id="KW-0808">Transferase</keyword>
<name>A0ABU6MM44_9BACI</name>
<evidence type="ECO:0000256" key="4">
    <source>
        <dbReference type="ARBA" id="ARBA00022984"/>
    </source>
</evidence>
<evidence type="ECO:0000256" key="3">
    <source>
        <dbReference type="ARBA" id="ARBA00022960"/>
    </source>
</evidence>
<dbReference type="PROSITE" id="PS52029">
    <property type="entry name" value="LD_TPASE"/>
    <property type="match status" value="1"/>
</dbReference>
<keyword evidence="5 6" id="KW-0961">Cell wall biogenesis/degradation</keyword>
<keyword evidence="4 6" id="KW-0573">Peptidoglycan synthesis</keyword>
<accession>A0ABU6MM44</accession>
<keyword evidence="7" id="KW-0812">Transmembrane</keyword>
<evidence type="ECO:0000256" key="6">
    <source>
        <dbReference type="PROSITE-ProRule" id="PRU01373"/>
    </source>
</evidence>
<organism evidence="9 10">
    <name type="scientific">Heyndrickxia acidicola</name>
    <dbReference type="NCBI Taxonomy" id="209389"/>
    <lineage>
        <taxon>Bacteria</taxon>
        <taxon>Bacillati</taxon>
        <taxon>Bacillota</taxon>
        <taxon>Bacilli</taxon>
        <taxon>Bacillales</taxon>
        <taxon>Bacillaceae</taxon>
        <taxon>Heyndrickxia</taxon>
    </lineage>
</organism>
<comment type="pathway">
    <text evidence="1 6">Cell wall biogenesis; peptidoglycan biosynthesis.</text>
</comment>
<feature type="active site" description="Nucleophile" evidence="6">
    <location>
        <position position="436"/>
    </location>
</feature>
<dbReference type="Gene3D" id="2.40.440.10">
    <property type="entry name" value="L,D-transpeptidase catalytic domain-like"/>
    <property type="match status" value="1"/>
</dbReference>
<protein>
    <submittedName>
        <fullName evidence="9">L,D-transpeptidase family protein</fullName>
    </submittedName>
</protein>
<dbReference type="PANTHER" id="PTHR30582">
    <property type="entry name" value="L,D-TRANSPEPTIDASE"/>
    <property type="match status" value="1"/>
</dbReference>
<evidence type="ECO:0000259" key="8">
    <source>
        <dbReference type="PROSITE" id="PS52029"/>
    </source>
</evidence>
<reference evidence="9 10" key="1">
    <citation type="submission" date="2023-03" db="EMBL/GenBank/DDBJ databases">
        <title>Bacillus Genome Sequencing.</title>
        <authorList>
            <person name="Dunlap C."/>
        </authorList>
    </citation>
    <scope>NUCLEOTIDE SEQUENCE [LARGE SCALE GENOMIC DNA]</scope>
    <source>
        <strain evidence="9 10">B-23453</strain>
    </source>
</reference>
<evidence type="ECO:0000256" key="1">
    <source>
        <dbReference type="ARBA" id="ARBA00004752"/>
    </source>
</evidence>
<feature type="active site" description="Proton donor/acceptor" evidence="6">
    <location>
        <position position="415"/>
    </location>
</feature>
<dbReference type="Gene3D" id="3.10.20.800">
    <property type="match status" value="1"/>
</dbReference>
<evidence type="ECO:0000256" key="5">
    <source>
        <dbReference type="ARBA" id="ARBA00023316"/>
    </source>
</evidence>
<feature type="domain" description="L,D-TPase catalytic" evidence="8">
    <location>
        <begin position="335"/>
        <end position="460"/>
    </location>
</feature>
<keyword evidence="3 6" id="KW-0133">Cell shape</keyword>
<dbReference type="Pfam" id="PF03734">
    <property type="entry name" value="YkuD"/>
    <property type="match status" value="1"/>
</dbReference>
<dbReference type="RefSeq" id="WP_066264159.1">
    <property type="nucleotide sequence ID" value="NZ_JARMAB010000040.1"/>
</dbReference>
<feature type="transmembrane region" description="Helical" evidence="7">
    <location>
        <begin position="5"/>
        <end position="26"/>
    </location>
</feature>
<comment type="caution">
    <text evidence="9">The sequence shown here is derived from an EMBL/GenBank/DDBJ whole genome shotgun (WGS) entry which is preliminary data.</text>
</comment>
<dbReference type="InterPro" id="IPR038063">
    <property type="entry name" value="Transpep_catalytic_dom"/>
</dbReference>
<dbReference type="CDD" id="cd16913">
    <property type="entry name" value="YkuD_like"/>
    <property type="match status" value="1"/>
</dbReference>
<dbReference type="InterPro" id="IPR050979">
    <property type="entry name" value="LD-transpeptidase"/>
</dbReference>
<proteinExistence type="predicted"/>
<keyword evidence="7" id="KW-1133">Transmembrane helix</keyword>
<dbReference type="Proteomes" id="UP001341444">
    <property type="component" value="Unassembled WGS sequence"/>
</dbReference>
<dbReference type="Pfam" id="PF12229">
    <property type="entry name" value="PG_binding_4"/>
    <property type="match status" value="1"/>
</dbReference>
<gene>
    <name evidence="9" type="ORF">P4T90_22245</name>
</gene>
<keyword evidence="10" id="KW-1185">Reference proteome</keyword>
<dbReference type="SUPFAM" id="SSF143985">
    <property type="entry name" value="L,D-transpeptidase pre-catalytic domain-like"/>
    <property type="match status" value="1"/>
</dbReference>
<evidence type="ECO:0000256" key="2">
    <source>
        <dbReference type="ARBA" id="ARBA00022679"/>
    </source>
</evidence>
<evidence type="ECO:0000313" key="9">
    <source>
        <dbReference type="EMBL" id="MED1205759.1"/>
    </source>
</evidence>
<dbReference type="InterPro" id="IPR022029">
    <property type="entry name" value="YoaR-like_PG-bd"/>
</dbReference>
<dbReference type="InterPro" id="IPR005490">
    <property type="entry name" value="LD_TPept_cat_dom"/>
</dbReference>
<dbReference type="InterPro" id="IPR038054">
    <property type="entry name" value="LD_TPept-like_central_sf"/>
</dbReference>
<dbReference type="EMBL" id="JARMAB010000040">
    <property type="protein sequence ID" value="MED1205759.1"/>
    <property type="molecule type" value="Genomic_DNA"/>
</dbReference>
<evidence type="ECO:0000313" key="10">
    <source>
        <dbReference type="Proteomes" id="UP001341444"/>
    </source>
</evidence>
<evidence type="ECO:0000256" key="7">
    <source>
        <dbReference type="SAM" id="Phobius"/>
    </source>
</evidence>
<sequence>MRKIIYIISGSIIVLLALIFTGIHYYQSTRFNSNIRINGINVGGQTAVQALNKLKSSTSKNIIYVGQNKIIDEKDTKLGYTNQNLADIQKLLSRQKTFFPSSKAKNYTLVPDKKELSQSQTIEKRMEEKLTAMNQSRKAPVDAQVYLKQGSILVSKSLNGTQLDIASELKSYQKQEFNSVIHIQPVYIQPVKTDSPMIKKEEDMLKNLSQRTVTYKVQNEVYSLKASDLIKNASITKNMKYSIDTNDIKARISEIASSVSTLNKNFLFKTHSGSVISVKGQTYGWSLDIDKETERIAKAFEDGVNSLSAANIYGVGYSTYGIGYDTTANHGIGDTYAEVSIEDQRIWIYKNGKLAITTPVVTGRHDVHEDTPKGVWYIMYKQTPSILVGSEVGNPHYSIKVSYWAPFTLSGCGFHDASWRTNWASNAYLSQGSGGCVNTPPSAMKTVYSNLTQNEPVIIY</sequence>
<dbReference type="SUPFAM" id="SSF141523">
    <property type="entry name" value="L,D-transpeptidase catalytic domain-like"/>
    <property type="match status" value="1"/>
</dbReference>